<dbReference type="Proteomes" id="UP000095286">
    <property type="component" value="Unplaced"/>
</dbReference>
<name>A0AC35U754_9BILA</name>
<evidence type="ECO:0000313" key="1">
    <source>
        <dbReference type="Proteomes" id="UP000095286"/>
    </source>
</evidence>
<accession>A0AC35U754</accession>
<dbReference type="WBParaSite" id="RSKR_0000841450.1">
    <property type="protein sequence ID" value="RSKR_0000841450.1"/>
    <property type="gene ID" value="RSKR_0000841450"/>
</dbReference>
<protein>
    <submittedName>
        <fullName evidence="2">Transmembrane protein</fullName>
    </submittedName>
</protein>
<evidence type="ECO:0000313" key="2">
    <source>
        <dbReference type="WBParaSite" id="RSKR_0000841450.1"/>
    </source>
</evidence>
<proteinExistence type="predicted"/>
<organism evidence="1 2">
    <name type="scientific">Rhabditophanes sp. KR3021</name>
    <dbReference type="NCBI Taxonomy" id="114890"/>
    <lineage>
        <taxon>Eukaryota</taxon>
        <taxon>Metazoa</taxon>
        <taxon>Ecdysozoa</taxon>
        <taxon>Nematoda</taxon>
        <taxon>Chromadorea</taxon>
        <taxon>Rhabditida</taxon>
        <taxon>Tylenchina</taxon>
        <taxon>Panagrolaimomorpha</taxon>
        <taxon>Strongyloidoidea</taxon>
        <taxon>Alloionematidae</taxon>
        <taxon>Rhabditophanes</taxon>
    </lineage>
</organism>
<reference evidence="2" key="1">
    <citation type="submission" date="2016-11" db="UniProtKB">
        <authorList>
            <consortium name="WormBaseParasite"/>
        </authorList>
    </citation>
    <scope>IDENTIFICATION</scope>
    <source>
        <strain evidence="2">KR3021</strain>
    </source>
</reference>
<sequence length="142" mass="15889">MHFSNLDIYGIDIIGNGDGLTPDSQHYIPTMDSIHYYGPIALITVFCLMLCMCSFCYITFYCVATKDEFSIFDLTTERLSSSMIFSPSTNSIRRFKDTDHQLVHISFAEISESHDMHTTQTILCESSENGSLSGVTSIATDN</sequence>